<evidence type="ECO:0000256" key="2">
    <source>
        <dbReference type="SAM" id="MobiDB-lite"/>
    </source>
</evidence>
<feature type="domain" description="Glycosyltransferase 2-like" evidence="4">
    <location>
        <begin position="7"/>
        <end position="165"/>
    </location>
</feature>
<evidence type="ECO:0000313" key="6">
    <source>
        <dbReference type="Proteomes" id="UP001058860"/>
    </source>
</evidence>
<keyword evidence="3" id="KW-1133">Transmembrane helix</keyword>
<feature type="region of interest" description="Disordered" evidence="2">
    <location>
        <begin position="317"/>
        <end position="352"/>
    </location>
</feature>
<dbReference type="Proteomes" id="UP001058860">
    <property type="component" value="Chromosome"/>
</dbReference>
<dbReference type="PANTHER" id="PTHR48090">
    <property type="entry name" value="UNDECAPRENYL-PHOSPHATE 4-DEOXY-4-FORMAMIDO-L-ARABINOSE TRANSFERASE-RELATED"/>
    <property type="match status" value="1"/>
</dbReference>
<feature type="transmembrane region" description="Helical" evidence="3">
    <location>
        <begin position="234"/>
        <end position="257"/>
    </location>
</feature>
<evidence type="ECO:0000313" key="5">
    <source>
        <dbReference type="EMBL" id="UUY02100.1"/>
    </source>
</evidence>
<evidence type="ECO:0000256" key="1">
    <source>
        <dbReference type="ARBA" id="ARBA00006739"/>
    </source>
</evidence>
<keyword evidence="3" id="KW-0812">Transmembrane</keyword>
<dbReference type="RefSeq" id="WP_353862634.1">
    <property type="nucleotide sequence ID" value="NZ_CP088295.1"/>
</dbReference>
<dbReference type="PANTHER" id="PTHR48090:SF6">
    <property type="entry name" value="SLR5056 PROTEIN"/>
    <property type="match status" value="1"/>
</dbReference>
<gene>
    <name evidence="5" type="ORF">LRS13_15405</name>
</gene>
<protein>
    <submittedName>
        <fullName evidence="5">Glycosyltransferase family 2 protein</fullName>
    </submittedName>
</protein>
<evidence type="ECO:0000256" key="3">
    <source>
        <dbReference type="SAM" id="Phobius"/>
    </source>
</evidence>
<sequence length="352" mass="38712">MKLIIQIPCFNEETTLPVTLADLPREVAGFDTVEWLVIDDGSVDRTVEVARANGVDHIVRLTNNKGLAAGFQAGLDACLKLGADVIVNTDADNQYDASYIPALVQPIVDGNADMVVGDRQIMEIEHFSPLKKMLQRLGSWVVRQASNTEVPDTTSGFRAYNREAAIQMAVVSKFTYTLETIIQAGKLLVATDHVPVRTNDKLRESRLFPSMWAYVRRNSVSIFRIYTQYEPLKVFMTLASLIGVAAFIVWARFFYFYAQGDGAGHVQSLIFGAVLFNAAVVLGAIGILGDLLAGQRTMIQRIFERVRRVELQLGVQPSHYEPGAHPTGHARTTGAEAGGATGKTEEREAIKL</sequence>
<organism evidence="5 6">
    <name type="scientific">Svornostia abyssi</name>
    <dbReference type="NCBI Taxonomy" id="2898438"/>
    <lineage>
        <taxon>Bacteria</taxon>
        <taxon>Bacillati</taxon>
        <taxon>Actinomycetota</taxon>
        <taxon>Thermoleophilia</taxon>
        <taxon>Solirubrobacterales</taxon>
        <taxon>Baekduiaceae</taxon>
        <taxon>Svornostia</taxon>
    </lineage>
</organism>
<reference evidence="6" key="1">
    <citation type="submission" date="2021-11" db="EMBL/GenBank/DDBJ databases">
        <title>Cultivation dependent microbiological survey of springs from the worlds oldest radium mine currently devoted to the extraction of radon-saturated water.</title>
        <authorList>
            <person name="Kapinusova G."/>
            <person name="Smrhova T."/>
            <person name="Strejcek M."/>
            <person name="Suman J."/>
            <person name="Jani K."/>
            <person name="Pajer P."/>
            <person name="Uhlik O."/>
        </authorList>
    </citation>
    <scope>NUCLEOTIDE SEQUENCE [LARGE SCALE GENOMIC DNA]</scope>
    <source>
        <strain evidence="6">J379</strain>
    </source>
</reference>
<keyword evidence="3" id="KW-0472">Membrane</keyword>
<dbReference type="InterPro" id="IPR001173">
    <property type="entry name" value="Glyco_trans_2-like"/>
</dbReference>
<dbReference type="InterPro" id="IPR050256">
    <property type="entry name" value="Glycosyltransferase_2"/>
</dbReference>
<dbReference type="SUPFAM" id="SSF53448">
    <property type="entry name" value="Nucleotide-diphospho-sugar transferases"/>
    <property type="match status" value="1"/>
</dbReference>
<comment type="similarity">
    <text evidence="1">Belongs to the glycosyltransferase 2 family.</text>
</comment>
<evidence type="ECO:0000259" key="4">
    <source>
        <dbReference type="Pfam" id="PF00535"/>
    </source>
</evidence>
<proteinExistence type="inferred from homology"/>
<accession>A0ABY5PBQ0</accession>
<dbReference type="InterPro" id="IPR029044">
    <property type="entry name" value="Nucleotide-diphossugar_trans"/>
</dbReference>
<dbReference type="EMBL" id="CP088295">
    <property type="protein sequence ID" value="UUY02100.1"/>
    <property type="molecule type" value="Genomic_DNA"/>
</dbReference>
<name>A0ABY5PBQ0_9ACTN</name>
<dbReference type="CDD" id="cd04179">
    <property type="entry name" value="DPM_DPG-synthase_like"/>
    <property type="match status" value="1"/>
</dbReference>
<keyword evidence="6" id="KW-1185">Reference proteome</keyword>
<dbReference type="Pfam" id="PF00535">
    <property type="entry name" value="Glycos_transf_2"/>
    <property type="match status" value="1"/>
</dbReference>
<dbReference type="Gene3D" id="3.90.550.10">
    <property type="entry name" value="Spore Coat Polysaccharide Biosynthesis Protein SpsA, Chain A"/>
    <property type="match status" value="1"/>
</dbReference>
<feature type="transmembrane region" description="Helical" evidence="3">
    <location>
        <begin position="269"/>
        <end position="293"/>
    </location>
</feature>
<feature type="compositionally biased region" description="Basic and acidic residues" evidence="2">
    <location>
        <begin position="343"/>
        <end position="352"/>
    </location>
</feature>